<evidence type="ECO:0000256" key="1">
    <source>
        <dbReference type="ARBA" id="ARBA00005750"/>
    </source>
</evidence>
<evidence type="ECO:0000256" key="5">
    <source>
        <dbReference type="ARBA" id="ARBA00051722"/>
    </source>
</evidence>
<comment type="similarity">
    <text evidence="1">Belongs to the metallo-dependent hydrolases superfamily. CpsB/CapC family.</text>
</comment>
<dbReference type="PANTHER" id="PTHR39181:SF1">
    <property type="entry name" value="TYROSINE-PROTEIN PHOSPHATASE YWQE"/>
    <property type="match status" value="1"/>
</dbReference>
<dbReference type="PIRSF" id="PIRSF016557">
    <property type="entry name" value="Caps_synth_CpsB"/>
    <property type="match status" value="1"/>
</dbReference>
<keyword evidence="3" id="KW-0378">Hydrolase</keyword>
<dbReference type="RefSeq" id="WP_110461843.1">
    <property type="nucleotide sequence ID" value="NZ_QKMR01000009.1"/>
</dbReference>
<dbReference type="EMBL" id="QKMR01000009">
    <property type="protein sequence ID" value="PYG87783.1"/>
    <property type="molecule type" value="Genomic_DNA"/>
</dbReference>
<dbReference type="Gene3D" id="3.20.20.140">
    <property type="entry name" value="Metal-dependent hydrolases"/>
    <property type="match status" value="1"/>
</dbReference>
<dbReference type="AlphaFoldDB" id="A0A318XY59"/>
<evidence type="ECO:0000256" key="2">
    <source>
        <dbReference type="ARBA" id="ARBA00013064"/>
    </source>
</evidence>
<dbReference type="Pfam" id="PF19567">
    <property type="entry name" value="CpsB_CapC"/>
    <property type="match status" value="1"/>
</dbReference>
<dbReference type="GO" id="GO:0004725">
    <property type="term" value="F:protein tyrosine phosphatase activity"/>
    <property type="evidence" value="ECO:0007669"/>
    <property type="project" value="UniProtKB-EC"/>
</dbReference>
<dbReference type="Proteomes" id="UP000248132">
    <property type="component" value="Unassembled WGS sequence"/>
</dbReference>
<dbReference type="InterPro" id="IPR016195">
    <property type="entry name" value="Pol/histidinol_Pase-like"/>
</dbReference>
<gene>
    <name evidence="6" type="ORF">LY28_01803</name>
</gene>
<comment type="catalytic activity">
    <reaction evidence="5">
        <text>O-phospho-L-tyrosyl-[protein] + H2O = L-tyrosyl-[protein] + phosphate</text>
        <dbReference type="Rhea" id="RHEA:10684"/>
        <dbReference type="Rhea" id="RHEA-COMP:10136"/>
        <dbReference type="Rhea" id="RHEA-COMP:20101"/>
        <dbReference type="ChEBI" id="CHEBI:15377"/>
        <dbReference type="ChEBI" id="CHEBI:43474"/>
        <dbReference type="ChEBI" id="CHEBI:46858"/>
        <dbReference type="ChEBI" id="CHEBI:61978"/>
        <dbReference type="EC" id="3.1.3.48"/>
    </reaction>
</comment>
<keyword evidence="7" id="KW-1185">Reference proteome</keyword>
<proteinExistence type="inferred from homology"/>
<evidence type="ECO:0000256" key="4">
    <source>
        <dbReference type="ARBA" id="ARBA00022912"/>
    </source>
</evidence>
<sequence length="232" mass="26696">MIDIHCHLIPNVDDGPSTIENSMEMISEAIKLGITSIITTPHYNKSIYRSDSVPDNFYKLKQSSRSLGVDLLLGYEVFLCTSFYDIISQKRKYTLNKSKYLLFELPFDIMPVDINNTMQKLHSEGLVPIIAHPERNKYFSKDMDKFINLIVPHCLVQLDAASIAGVYGLNVKRFTKRLISQNLVDFIASDAHRPEDYKNWYPKALENVKSWAGEEYCNKVFNSNQNIILNSY</sequence>
<evidence type="ECO:0000313" key="7">
    <source>
        <dbReference type="Proteomes" id="UP000248132"/>
    </source>
</evidence>
<dbReference type="OrthoDB" id="9788539at2"/>
<reference evidence="6 7" key="1">
    <citation type="submission" date="2018-06" db="EMBL/GenBank/DDBJ databases">
        <title>Genomic Encyclopedia of Type Strains, Phase I: the one thousand microbial genomes (KMG-I) project.</title>
        <authorList>
            <person name="Kyrpides N."/>
        </authorList>
    </citation>
    <scope>NUCLEOTIDE SEQUENCE [LARGE SCALE GENOMIC DNA]</scope>
    <source>
        <strain evidence="6 7">DSM 19573</strain>
    </source>
</reference>
<organism evidence="6 7">
    <name type="scientific">Ruminiclostridium sufflavum DSM 19573</name>
    <dbReference type="NCBI Taxonomy" id="1121337"/>
    <lineage>
        <taxon>Bacteria</taxon>
        <taxon>Bacillati</taxon>
        <taxon>Bacillota</taxon>
        <taxon>Clostridia</taxon>
        <taxon>Eubacteriales</taxon>
        <taxon>Oscillospiraceae</taxon>
        <taxon>Ruminiclostridium</taxon>
    </lineage>
</organism>
<accession>A0A318XY59</accession>
<dbReference type="PANTHER" id="PTHR39181">
    <property type="entry name" value="TYROSINE-PROTEIN PHOSPHATASE YWQE"/>
    <property type="match status" value="1"/>
</dbReference>
<comment type="caution">
    <text evidence="6">The sequence shown here is derived from an EMBL/GenBank/DDBJ whole genome shotgun (WGS) entry which is preliminary data.</text>
</comment>
<evidence type="ECO:0000256" key="3">
    <source>
        <dbReference type="ARBA" id="ARBA00022801"/>
    </source>
</evidence>
<evidence type="ECO:0000313" key="6">
    <source>
        <dbReference type="EMBL" id="PYG87783.1"/>
    </source>
</evidence>
<protein>
    <recommendedName>
        <fullName evidence="2">protein-tyrosine-phosphatase</fullName>
        <ecNumber evidence="2">3.1.3.48</ecNumber>
    </recommendedName>
</protein>
<name>A0A318XY59_9FIRM</name>
<dbReference type="InterPro" id="IPR016667">
    <property type="entry name" value="Caps_polysacc_synth_CpsB/CapC"/>
</dbReference>
<dbReference type="GO" id="GO:0030145">
    <property type="term" value="F:manganese ion binding"/>
    <property type="evidence" value="ECO:0007669"/>
    <property type="project" value="InterPro"/>
</dbReference>
<dbReference type="SUPFAM" id="SSF89550">
    <property type="entry name" value="PHP domain-like"/>
    <property type="match status" value="1"/>
</dbReference>
<keyword evidence="4" id="KW-0904">Protein phosphatase</keyword>
<dbReference type="EC" id="3.1.3.48" evidence="2"/>